<dbReference type="Proteomes" id="UP000006591">
    <property type="component" value="Chromosome 8"/>
</dbReference>
<accession>A0A0E0IA77</accession>
<organism evidence="1">
    <name type="scientific">Oryza nivara</name>
    <name type="common">Indian wild rice</name>
    <name type="synonym">Oryza sativa f. spontanea</name>
    <dbReference type="NCBI Taxonomy" id="4536"/>
    <lineage>
        <taxon>Eukaryota</taxon>
        <taxon>Viridiplantae</taxon>
        <taxon>Streptophyta</taxon>
        <taxon>Embryophyta</taxon>
        <taxon>Tracheophyta</taxon>
        <taxon>Spermatophyta</taxon>
        <taxon>Magnoliopsida</taxon>
        <taxon>Liliopsida</taxon>
        <taxon>Poales</taxon>
        <taxon>Poaceae</taxon>
        <taxon>BOP clade</taxon>
        <taxon>Oryzoideae</taxon>
        <taxon>Oryzeae</taxon>
        <taxon>Oryzinae</taxon>
        <taxon>Oryza</taxon>
    </lineage>
</organism>
<dbReference type="AlphaFoldDB" id="A0A0E0IA77"/>
<sequence length="86" mass="9153">MHACASCVLDLPRMQPLPLPVSHYLPHPPRASHAGAGNPSAMPASTAPSLILFGVTCAVGKIPEDWYISVLDSEEPQTCSVRLLFS</sequence>
<dbReference type="EnsemblPlants" id="ONIVA08G11150.1">
    <property type="protein sequence ID" value="ONIVA08G11150.1"/>
    <property type="gene ID" value="ONIVA08G11150"/>
</dbReference>
<proteinExistence type="predicted"/>
<protein>
    <submittedName>
        <fullName evidence="1">Uncharacterized protein</fullName>
    </submittedName>
</protein>
<reference evidence="1" key="2">
    <citation type="submission" date="2018-04" db="EMBL/GenBank/DDBJ databases">
        <title>OnivRS2 (Oryza nivara Reference Sequence Version 2).</title>
        <authorList>
            <person name="Zhang J."/>
            <person name="Kudrna D."/>
            <person name="Lee S."/>
            <person name="Talag J."/>
            <person name="Rajasekar S."/>
            <person name="Welchert J."/>
            <person name="Hsing Y.-I."/>
            <person name="Wing R.A."/>
        </authorList>
    </citation>
    <scope>NUCLEOTIDE SEQUENCE [LARGE SCALE GENOMIC DNA]</scope>
    <source>
        <strain evidence="1">SL10</strain>
    </source>
</reference>
<evidence type="ECO:0000313" key="2">
    <source>
        <dbReference type="Proteomes" id="UP000006591"/>
    </source>
</evidence>
<keyword evidence="2" id="KW-1185">Reference proteome</keyword>
<evidence type="ECO:0000313" key="1">
    <source>
        <dbReference type="EnsemblPlants" id="ONIVA08G11150.1"/>
    </source>
</evidence>
<name>A0A0E0IA77_ORYNI</name>
<reference evidence="1" key="1">
    <citation type="submission" date="2015-04" db="UniProtKB">
        <authorList>
            <consortium name="EnsemblPlants"/>
        </authorList>
    </citation>
    <scope>IDENTIFICATION</scope>
    <source>
        <strain evidence="1">SL10</strain>
    </source>
</reference>
<dbReference type="HOGENOM" id="CLU_2501811_0_0_1"/>
<dbReference type="Gramene" id="ONIVA08G11150.1">
    <property type="protein sequence ID" value="ONIVA08G11150.1"/>
    <property type="gene ID" value="ONIVA08G11150"/>
</dbReference>